<dbReference type="Proteomes" id="UP001159292">
    <property type="component" value="Unassembled WGS sequence"/>
</dbReference>
<dbReference type="Proteomes" id="UP001161697">
    <property type="component" value="Unassembled WGS sequence"/>
</dbReference>
<dbReference type="GeneID" id="300418092"/>
<dbReference type="Proteomes" id="UP000255303">
    <property type="component" value="Unassembled WGS sequence"/>
</dbReference>
<proteinExistence type="predicted"/>
<reference evidence="2" key="2">
    <citation type="submission" date="2022-09" db="EMBL/GenBank/DDBJ databases">
        <title>Intensive care unit water sources are persistently colonized with multi-drug resistant bacteria and are the site of extensive horizontal gene transfer of antibiotic resistance genes.</title>
        <authorList>
            <person name="Diorio-Toth L."/>
        </authorList>
    </citation>
    <scope>NUCLEOTIDE SEQUENCE</scope>
    <source>
        <strain evidence="3">GD03704</strain>
        <strain evidence="2">GD04000</strain>
    </source>
</reference>
<keyword evidence="1 4" id="KW-0812">Transmembrane</keyword>
<dbReference type="EMBL" id="UGUV01000002">
    <property type="protein sequence ID" value="SUD50217.1"/>
    <property type="molecule type" value="Genomic_DNA"/>
</dbReference>
<reference evidence="4 5" key="1">
    <citation type="submission" date="2018-06" db="EMBL/GenBank/DDBJ databases">
        <authorList>
            <consortium name="Pathogen Informatics"/>
            <person name="Doyle S."/>
        </authorList>
    </citation>
    <scope>NUCLEOTIDE SEQUENCE [LARGE SCALE GENOMIC DNA]</scope>
    <source>
        <strain evidence="4 5">NCTC10692</strain>
    </source>
</reference>
<dbReference type="RefSeq" id="WP_004424251.1">
    <property type="nucleotide sequence ID" value="NZ_CAJQNA010000183.1"/>
</dbReference>
<accession>A0A061CUJ1</accession>
<organism evidence="4 5">
    <name type="scientific">Ectopseudomonas oleovorans</name>
    <name type="common">Pseudomonas oleovorans</name>
    <dbReference type="NCBI Taxonomy" id="301"/>
    <lineage>
        <taxon>Bacteria</taxon>
        <taxon>Pseudomonadati</taxon>
        <taxon>Pseudomonadota</taxon>
        <taxon>Gammaproteobacteria</taxon>
        <taxon>Pseudomonadales</taxon>
        <taxon>Pseudomonadaceae</taxon>
        <taxon>Ectopseudomonas</taxon>
    </lineage>
</organism>
<evidence type="ECO:0000313" key="2">
    <source>
        <dbReference type="EMBL" id="MDH0569183.1"/>
    </source>
</evidence>
<evidence type="ECO:0000313" key="3">
    <source>
        <dbReference type="EMBL" id="MDH1338249.1"/>
    </source>
</evidence>
<sequence>MYPLNLPPLQILHLSSQLLWAGLILLLVGLMAAYGLEKHLNVPTLVLAHSLTLIGPSVLKIGYVLRLIAQGRLKDEACAHAIA</sequence>
<dbReference type="EMBL" id="JAOEET010000065">
    <property type="protein sequence ID" value="MDH0569183.1"/>
    <property type="molecule type" value="Genomic_DNA"/>
</dbReference>
<evidence type="ECO:0000313" key="4">
    <source>
        <dbReference type="EMBL" id="SUD50217.1"/>
    </source>
</evidence>
<dbReference type="AlphaFoldDB" id="A0A061CUJ1"/>
<keyword evidence="1" id="KW-1133">Transmembrane helix</keyword>
<feature type="transmembrane region" description="Helical" evidence="1">
    <location>
        <begin position="46"/>
        <end position="65"/>
    </location>
</feature>
<name>A0A061CUJ1_ECTOL</name>
<protein>
    <submittedName>
        <fullName evidence="4">Transmembrane sensor/regulator PpyR</fullName>
    </submittedName>
</protein>
<dbReference type="EMBL" id="JAOCJE010000001">
    <property type="protein sequence ID" value="MDH1338249.1"/>
    <property type="molecule type" value="Genomic_DNA"/>
</dbReference>
<accession>A0A379JNK3</accession>
<evidence type="ECO:0000313" key="5">
    <source>
        <dbReference type="Proteomes" id="UP000255303"/>
    </source>
</evidence>
<evidence type="ECO:0000256" key="1">
    <source>
        <dbReference type="SAM" id="Phobius"/>
    </source>
</evidence>
<feature type="transmembrane region" description="Helical" evidence="1">
    <location>
        <begin position="12"/>
        <end position="34"/>
    </location>
</feature>
<keyword evidence="1" id="KW-0472">Membrane</keyword>
<gene>
    <name evidence="4" type="primary">ppyR</name>
    <name evidence="3" type="ORF">N5J11_03010</name>
    <name evidence="2" type="ORF">N7671_18665</name>
    <name evidence="4" type="ORF">NCTC10692_00606</name>
</gene>